<feature type="domain" description="Treble clef zinc finger" evidence="1">
    <location>
        <begin position="12"/>
        <end position="64"/>
    </location>
</feature>
<protein>
    <submittedName>
        <fullName evidence="2">Putative zinc ribbon protein</fullName>
    </submittedName>
</protein>
<proteinExistence type="predicted"/>
<dbReference type="EMBL" id="SNXO01000015">
    <property type="protein sequence ID" value="TDP56381.1"/>
    <property type="molecule type" value="Genomic_DNA"/>
</dbReference>
<dbReference type="OrthoDB" id="583824at2"/>
<reference evidence="2 3" key="1">
    <citation type="submission" date="2019-03" db="EMBL/GenBank/DDBJ databases">
        <title>Genomic Encyclopedia of Type Strains, Phase IV (KMG-IV): sequencing the most valuable type-strain genomes for metagenomic binning, comparative biology and taxonomic classification.</title>
        <authorList>
            <person name="Goeker M."/>
        </authorList>
    </citation>
    <scope>NUCLEOTIDE SEQUENCE [LARGE SCALE GENOMIC DNA]</scope>
    <source>
        <strain evidence="2 3">DSM 28287</strain>
    </source>
</reference>
<comment type="caution">
    <text evidence="2">The sequence shown here is derived from an EMBL/GenBank/DDBJ whole genome shotgun (WGS) entry which is preliminary data.</text>
</comment>
<feature type="domain" description="Treble clef zinc finger" evidence="1">
    <location>
        <begin position="291"/>
        <end position="345"/>
    </location>
</feature>
<organism evidence="2 3">
    <name type="scientific">Aminicella lysinilytica</name>
    <dbReference type="NCBI Taxonomy" id="433323"/>
    <lineage>
        <taxon>Bacteria</taxon>
        <taxon>Bacillati</taxon>
        <taxon>Bacillota</taxon>
        <taxon>Clostridia</taxon>
        <taxon>Peptostreptococcales</taxon>
        <taxon>Anaerovoracaceae</taxon>
        <taxon>Aminicella</taxon>
    </lineage>
</organism>
<keyword evidence="3" id="KW-1185">Reference proteome</keyword>
<evidence type="ECO:0000259" key="1">
    <source>
        <dbReference type="Pfam" id="PF14311"/>
    </source>
</evidence>
<feature type="domain" description="Treble clef zinc finger" evidence="1">
    <location>
        <begin position="221"/>
        <end position="274"/>
    </location>
</feature>
<dbReference type="Proteomes" id="UP000295500">
    <property type="component" value="Unassembled WGS sequence"/>
</dbReference>
<gene>
    <name evidence="2" type="ORF">EV211_1153</name>
</gene>
<evidence type="ECO:0000313" key="3">
    <source>
        <dbReference type="Proteomes" id="UP000295500"/>
    </source>
</evidence>
<dbReference type="Pfam" id="PF14311">
    <property type="entry name" value="DUF4379"/>
    <property type="match status" value="5"/>
</dbReference>
<accession>A0A4R6Q2H3</accession>
<name>A0A4R6Q2H3_9FIRM</name>
<dbReference type="PANTHER" id="PTHR37317:SF1">
    <property type="entry name" value="ZINC-RIBBON DOMAIN-CONTAINING PROTEIN-RELATED"/>
    <property type="match status" value="1"/>
</dbReference>
<evidence type="ECO:0000313" key="2">
    <source>
        <dbReference type="EMBL" id="TDP56381.1"/>
    </source>
</evidence>
<feature type="domain" description="Treble clef zinc finger" evidence="1">
    <location>
        <begin position="151"/>
        <end position="204"/>
    </location>
</feature>
<dbReference type="RefSeq" id="WP_133528352.1">
    <property type="nucleotide sequence ID" value="NZ_SNXO01000015.1"/>
</dbReference>
<sequence length="470" mass="53994">MSNLLSEVHPELIAEWSDKNLPLTPDKVTFGSNKIMWWKGSCGHEWQTSIKARSNGEGCPICSGARAVEGINDLTTLRPELAKEWSKKNKDLQPTMVTIGSSKKVIWKGKCGHEWIATVKSRAISKTGCPYCSHNSILEGFNDLASQKPDLAEEWSKKNYPLMPDMVTVFANRKVWWKCKECGNEWNTLISTRSGGSKCPYCSGLILLKGFNDLSTTYPQIASEWSERNLPLEADMVNAKSRKNVWWKCKKCGNEWKAVIHSRVNGSICPVCADREVLSGYNDLATTDAHLLSEWDFEKNTKVLPTEVSRNSMKIVWWKCSLGHLWRGKIIDRTIEKKGCKVCEEEYLSVLPRLLVMFYAKRKNLRVYSDYDKIIGIPLEMYIREEKIAIETSVGTEKMEILKQHLCSKQDIKLIKVPYKIGMDEVSYASKIKKAFRSMYIFISSDEEKDVQFIRERFFEWRKAVHKEAI</sequence>
<dbReference type="InterPro" id="IPR025487">
    <property type="entry name" value="DUF4379"/>
</dbReference>
<dbReference type="AlphaFoldDB" id="A0A4R6Q2H3"/>
<dbReference type="PANTHER" id="PTHR37317">
    <property type="entry name" value="BLR8090 PROTEIN"/>
    <property type="match status" value="1"/>
</dbReference>
<feature type="domain" description="Treble clef zinc finger" evidence="1">
    <location>
        <begin position="81"/>
        <end position="134"/>
    </location>
</feature>